<feature type="transmembrane region" description="Helical" evidence="1">
    <location>
        <begin position="206"/>
        <end position="224"/>
    </location>
</feature>
<dbReference type="Proteomes" id="UP001175226">
    <property type="component" value="Unassembled WGS sequence"/>
</dbReference>
<sequence length="229" mass="25579">MVYHAYPELMGTECLTRAVVYFSLCIGIKCLTMTIDDIIEYDIDADVEHTKNRVSKSPDAIGLRVSICVAVVRVVPHLQALDVICTHPFGLDVQHPCLHGWADLAPGGLIPYHALAAAYIGATTWTIAYEAVSTRGQSGWCEDWHQVSRHPVWQIHDPDLLRYHCRGIAYYVSVALSAFVFLKELLVMDIDKPRQCMKFFLHKPTVGNLILAGFVVDAVVHRIVEGIPL</sequence>
<dbReference type="AlphaFoldDB" id="A0AA39JDS0"/>
<keyword evidence="3" id="KW-1185">Reference proteome</keyword>
<proteinExistence type="predicted"/>
<organism evidence="2 3">
    <name type="scientific">Armillaria borealis</name>
    <dbReference type="NCBI Taxonomy" id="47425"/>
    <lineage>
        <taxon>Eukaryota</taxon>
        <taxon>Fungi</taxon>
        <taxon>Dikarya</taxon>
        <taxon>Basidiomycota</taxon>
        <taxon>Agaricomycotina</taxon>
        <taxon>Agaricomycetes</taxon>
        <taxon>Agaricomycetidae</taxon>
        <taxon>Agaricales</taxon>
        <taxon>Marasmiineae</taxon>
        <taxon>Physalacriaceae</taxon>
        <taxon>Armillaria</taxon>
    </lineage>
</organism>
<accession>A0AA39JDS0</accession>
<gene>
    <name evidence="2" type="ORF">EV421DRAFT_1905262</name>
</gene>
<name>A0AA39JDS0_9AGAR</name>
<protein>
    <submittedName>
        <fullName evidence="2">Uncharacterized protein</fullName>
    </submittedName>
</protein>
<keyword evidence="1" id="KW-0472">Membrane</keyword>
<dbReference type="EMBL" id="JAUEPT010000033">
    <property type="protein sequence ID" value="KAK0440534.1"/>
    <property type="molecule type" value="Genomic_DNA"/>
</dbReference>
<feature type="transmembrane region" description="Helical" evidence="1">
    <location>
        <begin position="168"/>
        <end position="186"/>
    </location>
</feature>
<keyword evidence="1" id="KW-1133">Transmembrane helix</keyword>
<comment type="caution">
    <text evidence="2">The sequence shown here is derived from an EMBL/GenBank/DDBJ whole genome shotgun (WGS) entry which is preliminary data.</text>
</comment>
<evidence type="ECO:0000256" key="1">
    <source>
        <dbReference type="SAM" id="Phobius"/>
    </source>
</evidence>
<evidence type="ECO:0000313" key="3">
    <source>
        <dbReference type="Proteomes" id="UP001175226"/>
    </source>
</evidence>
<evidence type="ECO:0000313" key="2">
    <source>
        <dbReference type="EMBL" id="KAK0440534.1"/>
    </source>
</evidence>
<keyword evidence="1" id="KW-0812">Transmembrane</keyword>
<reference evidence="2" key="1">
    <citation type="submission" date="2023-06" db="EMBL/GenBank/DDBJ databases">
        <authorList>
            <consortium name="Lawrence Berkeley National Laboratory"/>
            <person name="Ahrendt S."/>
            <person name="Sahu N."/>
            <person name="Indic B."/>
            <person name="Wong-Bajracharya J."/>
            <person name="Merenyi Z."/>
            <person name="Ke H.-M."/>
            <person name="Monk M."/>
            <person name="Kocsube S."/>
            <person name="Drula E."/>
            <person name="Lipzen A."/>
            <person name="Balint B."/>
            <person name="Henrissat B."/>
            <person name="Andreopoulos B."/>
            <person name="Martin F.M."/>
            <person name="Harder C.B."/>
            <person name="Rigling D."/>
            <person name="Ford K.L."/>
            <person name="Foster G.D."/>
            <person name="Pangilinan J."/>
            <person name="Papanicolaou A."/>
            <person name="Barry K."/>
            <person name="LaButti K."/>
            <person name="Viragh M."/>
            <person name="Koriabine M."/>
            <person name="Yan M."/>
            <person name="Riley R."/>
            <person name="Champramary S."/>
            <person name="Plett K.L."/>
            <person name="Tsai I.J."/>
            <person name="Slot J."/>
            <person name="Sipos G."/>
            <person name="Plett J."/>
            <person name="Nagy L.G."/>
            <person name="Grigoriev I.V."/>
        </authorList>
    </citation>
    <scope>NUCLEOTIDE SEQUENCE</scope>
    <source>
        <strain evidence="2">FPL87.14</strain>
    </source>
</reference>